<proteinExistence type="inferred from homology"/>
<comment type="similarity">
    <text evidence="1 3">Belongs to the enoyl-CoA hydratase/isomerase family.</text>
</comment>
<dbReference type="InterPro" id="IPR014748">
    <property type="entry name" value="Enoyl-CoA_hydra_C"/>
</dbReference>
<dbReference type="Gene3D" id="1.10.12.10">
    <property type="entry name" value="Lyase 2-enoyl-coa Hydratase, Chain A, domain 2"/>
    <property type="match status" value="1"/>
</dbReference>
<evidence type="ECO:0000256" key="2">
    <source>
        <dbReference type="ARBA" id="ARBA00023239"/>
    </source>
</evidence>
<comment type="caution">
    <text evidence="4">The sequence shown here is derived from an EMBL/GenBank/DDBJ whole genome shotgun (WGS) entry which is preliminary data.</text>
</comment>
<keyword evidence="2" id="KW-0456">Lyase</keyword>
<accession>A0ABY0NXU0</accession>
<gene>
    <name evidence="4" type="ORF">SAMN05421844_103569</name>
</gene>
<sequence>MDSTEAVAVRHASDGVAVITLNRPERRNALNLDIKARIADAILTLEADTSVRVIVLTGAGGYFIAGTDIAEMEPMSPAQHQTLATDRMFTVLRRCPKILIAAVEGYALGGGCETALCCDMIVAGEGARFGQPEIRVGIMPGAGGTQRLLRAIGKYRTMKLVLTGEPLTAAEAFQAGLLSEIVPDGSALDRSLAIAATVASMPPLAVQAIKEVVQLGQDVPLDTALALERKAFVQLFDTQDQKEGMRAFLEKRAPEFKGR</sequence>
<dbReference type="RefSeq" id="WP_091857080.1">
    <property type="nucleotide sequence ID" value="NZ_FNBZ01000003.1"/>
</dbReference>
<reference evidence="4 5" key="1">
    <citation type="submission" date="2016-10" db="EMBL/GenBank/DDBJ databases">
        <authorList>
            <person name="Varghese N."/>
            <person name="Submissions S."/>
        </authorList>
    </citation>
    <scope>NUCLEOTIDE SEQUENCE [LARGE SCALE GENOMIC DNA]</scope>
    <source>
        <strain evidence="4 5">DSM 26672</strain>
    </source>
</reference>
<dbReference type="InterPro" id="IPR029045">
    <property type="entry name" value="ClpP/crotonase-like_dom_sf"/>
</dbReference>
<keyword evidence="5" id="KW-1185">Reference proteome</keyword>
<evidence type="ECO:0000313" key="4">
    <source>
        <dbReference type="EMBL" id="SDG33707.1"/>
    </source>
</evidence>
<dbReference type="PANTHER" id="PTHR11941:SF54">
    <property type="entry name" value="ENOYL-COA HYDRATASE, MITOCHONDRIAL"/>
    <property type="match status" value="1"/>
</dbReference>
<dbReference type="InterPro" id="IPR001753">
    <property type="entry name" value="Enoyl-CoA_hydra/iso"/>
</dbReference>
<dbReference type="CDD" id="cd06558">
    <property type="entry name" value="crotonase-like"/>
    <property type="match status" value="1"/>
</dbReference>
<dbReference type="PROSITE" id="PS00166">
    <property type="entry name" value="ENOYL_COA_HYDRATASE"/>
    <property type="match status" value="1"/>
</dbReference>
<dbReference type="NCBIfam" id="NF006007">
    <property type="entry name" value="PRK08138.1"/>
    <property type="match status" value="1"/>
</dbReference>
<dbReference type="PANTHER" id="PTHR11941">
    <property type="entry name" value="ENOYL-COA HYDRATASE-RELATED"/>
    <property type="match status" value="1"/>
</dbReference>
<dbReference type="Pfam" id="PF00378">
    <property type="entry name" value="ECH_1"/>
    <property type="match status" value="1"/>
</dbReference>
<evidence type="ECO:0000256" key="3">
    <source>
        <dbReference type="RuleBase" id="RU003707"/>
    </source>
</evidence>
<dbReference type="EMBL" id="FNBZ01000003">
    <property type="protein sequence ID" value="SDG33707.1"/>
    <property type="molecule type" value="Genomic_DNA"/>
</dbReference>
<dbReference type="Gene3D" id="3.90.226.10">
    <property type="entry name" value="2-enoyl-CoA Hydratase, Chain A, domain 1"/>
    <property type="match status" value="1"/>
</dbReference>
<evidence type="ECO:0000313" key="5">
    <source>
        <dbReference type="Proteomes" id="UP000199468"/>
    </source>
</evidence>
<organism evidence="4 5">
    <name type="scientific">Bosea robiniae</name>
    <dbReference type="NCBI Taxonomy" id="1036780"/>
    <lineage>
        <taxon>Bacteria</taxon>
        <taxon>Pseudomonadati</taxon>
        <taxon>Pseudomonadota</taxon>
        <taxon>Alphaproteobacteria</taxon>
        <taxon>Hyphomicrobiales</taxon>
        <taxon>Boseaceae</taxon>
        <taxon>Bosea</taxon>
    </lineage>
</organism>
<dbReference type="SUPFAM" id="SSF52096">
    <property type="entry name" value="ClpP/crotonase"/>
    <property type="match status" value="1"/>
</dbReference>
<protein>
    <submittedName>
        <fullName evidence="4">Enoyl-CoA hydratase/carnithine racemase</fullName>
    </submittedName>
</protein>
<name>A0ABY0NXU0_9HYPH</name>
<evidence type="ECO:0000256" key="1">
    <source>
        <dbReference type="ARBA" id="ARBA00005254"/>
    </source>
</evidence>
<dbReference type="InterPro" id="IPR018376">
    <property type="entry name" value="Enoyl-CoA_hyd/isom_CS"/>
</dbReference>
<dbReference type="Proteomes" id="UP000199468">
    <property type="component" value="Unassembled WGS sequence"/>
</dbReference>